<accession>A0A382MWC9</accession>
<reference evidence="2" key="1">
    <citation type="submission" date="2018-05" db="EMBL/GenBank/DDBJ databases">
        <authorList>
            <person name="Lanie J.A."/>
            <person name="Ng W.-L."/>
            <person name="Kazmierczak K.M."/>
            <person name="Andrzejewski T.M."/>
            <person name="Davidsen T.M."/>
            <person name="Wayne K.J."/>
            <person name="Tettelin H."/>
            <person name="Glass J.I."/>
            <person name="Rusch D."/>
            <person name="Podicherti R."/>
            <person name="Tsui H.-C.T."/>
            <person name="Winkler M.E."/>
        </authorList>
    </citation>
    <scope>NUCLEOTIDE SEQUENCE</scope>
</reference>
<keyword evidence="1" id="KW-0812">Transmembrane</keyword>
<dbReference type="EMBL" id="UINC01095940">
    <property type="protein sequence ID" value="SVC52415.1"/>
    <property type="molecule type" value="Genomic_DNA"/>
</dbReference>
<organism evidence="2">
    <name type="scientific">marine metagenome</name>
    <dbReference type="NCBI Taxonomy" id="408172"/>
    <lineage>
        <taxon>unclassified sequences</taxon>
        <taxon>metagenomes</taxon>
        <taxon>ecological metagenomes</taxon>
    </lineage>
</organism>
<keyword evidence="1" id="KW-1133">Transmembrane helix</keyword>
<proteinExistence type="predicted"/>
<dbReference type="PROSITE" id="PS51257">
    <property type="entry name" value="PROKAR_LIPOPROTEIN"/>
    <property type="match status" value="1"/>
</dbReference>
<keyword evidence="1" id="KW-0472">Membrane</keyword>
<evidence type="ECO:0000313" key="2">
    <source>
        <dbReference type="EMBL" id="SVC52415.1"/>
    </source>
</evidence>
<name>A0A382MWC9_9ZZZZ</name>
<sequence length="146" mass="16155">MTDNRRLLSTILIIVVVGCCFYWLRQVGPGDIGSPEITAPDIMKHIRFLADDERAGRSPGTRESRDVISYLIKNLRSFGVQPGGNNGSFKQNFSLLDSVKLGKNNSVSVNEKPLNIEQDYIPLWFSGNATLSNDIVFAGYGFNLVS</sequence>
<dbReference type="AlphaFoldDB" id="A0A382MWC9"/>
<evidence type="ECO:0000256" key="1">
    <source>
        <dbReference type="SAM" id="Phobius"/>
    </source>
</evidence>
<evidence type="ECO:0008006" key="3">
    <source>
        <dbReference type="Google" id="ProtNLM"/>
    </source>
</evidence>
<feature type="non-terminal residue" evidence="2">
    <location>
        <position position="146"/>
    </location>
</feature>
<gene>
    <name evidence="2" type="ORF">METZ01_LOCUS305269</name>
</gene>
<protein>
    <recommendedName>
        <fullName evidence="3">Peptidase M28 domain-containing protein</fullName>
    </recommendedName>
</protein>
<feature type="transmembrane region" description="Helical" evidence="1">
    <location>
        <begin position="7"/>
        <end position="24"/>
    </location>
</feature>